<dbReference type="SUPFAM" id="SSF64182">
    <property type="entry name" value="DHH phosphoesterases"/>
    <property type="match status" value="1"/>
</dbReference>
<dbReference type="InterPro" id="IPR038763">
    <property type="entry name" value="DHH_sf"/>
</dbReference>
<evidence type="ECO:0000259" key="2">
    <source>
        <dbReference type="Pfam" id="PF02272"/>
    </source>
</evidence>
<dbReference type="InterPro" id="IPR001667">
    <property type="entry name" value="DDH_dom"/>
</dbReference>
<dbReference type="Gene3D" id="3.90.1640.10">
    <property type="entry name" value="inorganic pyrophosphatase (n-terminal core)"/>
    <property type="match status" value="1"/>
</dbReference>
<keyword evidence="4" id="KW-1185">Reference proteome</keyword>
<feature type="domain" description="DHHA1" evidence="2">
    <location>
        <begin position="268"/>
        <end position="348"/>
    </location>
</feature>
<dbReference type="PANTHER" id="PTHR47618">
    <property type="entry name" value="BIFUNCTIONAL OLIGORIBONUCLEASE AND PAP PHOSPHATASE NRNA"/>
    <property type="match status" value="1"/>
</dbReference>
<accession>A0A1C6UCU6</accession>
<dbReference type="Gene3D" id="3.10.310.30">
    <property type="match status" value="1"/>
</dbReference>
<evidence type="ECO:0000313" key="4">
    <source>
        <dbReference type="Proteomes" id="UP000198937"/>
    </source>
</evidence>
<dbReference type="Proteomes" id="UP000198937">
    <property type="component" value="Unassembled WGS sequence"/>
</dbReference>
<evidence type="ECO:0000313" key="3">
    <source>
        <dbReference type="EMBL" id="SCL51679.1"/>
    </source>
</evidence>
<gene>
    <name evidence="3" type="ORF">GA0070617_1853</name>
</gene>
<dbReference type="InterPro" id="IPR003156">
    <property type="entry name" value="DHHA1_dom"/>
</dbReference>
<reference evidence="4" key="1">
    <citation type="submission" date="2016-06" db="EMBL/GenBank/DDBJ databases">
        <authorList>
            <person name="Varghese N."/>
            <person name="Submissions Spin"/>
        </authorList>
    </citation>
    <scope>NUCLEOTIDE SEQUENCE [LARGE SCALE GENOMIC DNA]</scope>
    <source>
        <strain evidence="4">DSM 45577</strain>
    </source>
</reference>
<dbReference type="GO" id="GO:0003676">
    <property type="term" value="F:nucleic acid binding"/>
    <property type="evidence" value="ECO:0007669"/>
    <property type="project" value="InterPro"/>
</dbReference>
<feature type="domain" description="DDH" evidence="1">
    <location>
        <begin position="39"/>
        <end position="182"/>
    </location>
</feature>
<dbReference type="Pfam" id="PF02272">
    <property type="entry name" value="DHHA1"/>
    <property type="match status" value="1"/>
</dbReference>
<dbReference type="EMBL" id="FMIA01000002">
    <property type="protein sequence ID" value="SCL51679.1"/>
    <property type="molecule type" value="Genomic_DNA"/>
</dbReference>
<dbReference type="AlphaFoldDB" id="A0A1C6UCU6"/>
<name>A0A1C6UCU6_9ACTN</name>
<protein>
    <submittedName>
        <fullName evidence="3">Phosphoesterase RecJ domain-containing protein</fullName>
    </submittedName>
</protein>
<dbReference type="STRING" id="683228.GA0070617_1853"/>
<dbReference type="PANTHER" id="PTHR47618:SF1">
    <property type="entry name" value="BIFUNCTIONAL OLIGORIBONUCLEASE AND PAP PHOSPHATASE NRNA"/>
    <property type="match status" value="1"/>
</dbReference>
<proteinExistence type="predicted"/>
<sequence length="364" mass="37953">MTDPAGAVLTGPSSVGSGPTEADWAAAVAAVRQLPADGRVLLICHVNPDGDALGSMLGFGLGLRRLGVRRLQATFPGPPELPEPFHGLPGLDLLVPEAQAYPDPDLVICFDAASASRLGALADRLATAGTALVLDHHASNTRFGGIHLVEPTAAATSVVAEELLDRLGVPLDAGIAECLYVALSTDTGSFRFEATTPAVHQMAARLLATGLRPGEISRRIFDHRPFGAVRLFGEVLGRARLEPAAAAGLGLVWTYATLDDLDRHEQRPYVLEALIDSVRCTAEADVACVVKQVTAGQWAVSMRSKGAVDVSRVAVALGGGGHRFAAGFTGLGSAEEVVGRIRELLDDALIVEAGQERPRGVSGF</sequence>
<dbReference type="InterPro" id="IPR051319">
    <property type="entry name" value="Oligoribo/pAp-PDE_c-di-AMP_PDE"/>
</dbReference>
<organism evidence="3 4">
    <name type="scientific">Micromonospora yangpuensis</name>
    <dbReference type="NCBI Taxonomy" id="683228"/>
    <lineage>
        <taxon>Bacteria</taxon>
        <taxon>Bacillati</taxon>
        <taxon>Actinomycetota</taxon>
        <taxon>Actinomycetes</taxon>
        <taxon>Micromonosporales</taxon>
        <taxon>Micromonosporaceae</taxon>
        <taxon>Micromonospora</taxon>
    </lineage>
</organism>
<evidence type="ECO:0000259" key="1">
    <source>
        <dbReference type="Pfam" id="PF01368"/>
    </source>
</evidence>
<dbReference type="Pfam" id="PF01368">
    <property type="entry name" value="DHH"/>
    <property type="match status" value="1"/>
</dbReference>